<accession>A0A9Q1GN35</accession>
<keyword evidence="2" id="KW-1185">Reference proteome</keyword>
<evidence type="ECO:0000313" key="1">
    <source>
        <dbReference type="EMBL" id="KAJ8423580.1"/>
    </source>
</evidence>
<proteinExistence type="predicted"/>
<reference evidence="1" key="1">
    <citation type="submission" date="2022-04" db="EMBL/GenBank/DDBJ databases">
        <title>Carnegiea gigantea Genome sequencing and assembly v2.</title>
        <authorList>
            <person name="Copetti D."/>
            <person name="Sanderson M.J."/>
            <person name="Burquez A."/>
            <person name="Wojciechowski M.F."/>
        </authorList>
    </citation>
    <scope>NUCLEOTIDE SEQUENCE</scope>
    <source>
        <strain evidence="1">SGP5-SGP5p</strain>
        <tissue evidence="1">Aerial part</tissue>
    </source>
</reference>
<gene>
    <name evidence="1" type="ORF">Cgig2_002909</name>
</gene>
<dbReference type="Proteomes" id="UP001153076">
    <property type="component" value="Unassembled WGS sequence"/>
</dbReference>
<evidence type="ECO:0000313" key="2">
    <source>
        <dbReference type="Proteomes" id="UP001153076"/>
    </source>
</evidence>
<dbReference type="EMBL" id="JAKOGI010001936">
    <property type="protein sequence ID" value="KAJ8423580.1"/>
    <property type="molecule type" value="Genomic_DNA"/>
</dbReference>
<dbReference type="AlphaFoldDB" id="A0A9Q1GN35"/>
<protein>
    <submittedName>
        <fullName evidence="1">Uncharacterized protein</fullName>
    </submittedName>
</protein>
<comment type="caution">
    <text evidence="1">The sequence shown here is derived from an EMBL/GenBank/DDBJ whole genome shotgun (WGS) entry which is preliminary data.</text>
</comment>
<name>A0A9Q1GN35_9CARY</name>
<sequence>MAVMKPNLLLKKYHAKSPISLGVLWTVCTRLNARAVQVKMESETAVESRAINCYTLGRWLVHGRIRLGDYKSVPCRQEQAGAPGNSGHSATISRTNPTADRALILRTDLPLAEEDVSPEEELVLVEATSAAGFGGLVAEQVLPWVRSTSNSFGLWMWGVDFVLAIRLRQRGGTEFKKGYRVRDLFGFLTLIFWGHACNHPAINKGREAWELRVAALHLGGG</sequence>
<organism evidence="1 2">
    <name type="scientific">Carnegiea gigantea</name>
    <dbReference type="NCBI Taxonomy" id="171969"/>
    <lineage>
        <taxon>Eukaryota</taxon>
        <taxon>Viridiplantae</taxon>
        <taxon>Streptophyta</taxon>
        <taxon>Embryophyta</taxon>
        <taxon>Tracheophyta</taxon>
        <taxon>Spermatophyta</taxon>
        <taxon>Magnoliopsida</taxon>
        <taxon>eudicotyledons</taxon>
        <taxon>Gunneridae</taxon>
        <taxon>Pentapetalae</taxon>
        <taxon>Caryophyllales</taxon>
        <taxon>Cactineae</taxon>
        <taxon>Cactaceae</taxon>
        <taxon>Cactoideae</taxon>
        <taxon>Echinocereeae</taxon>
        <taxon>Carnegiea</taxon>
    </lineage>
</organism>